<evidence type="ECO:0000256" key="1">
    <source>
        <dbReference type="SAM" id="Phobius"/>
    </source>
</evidence>
<dbReference type="AlphaFoldDB" id="A0A1T4KZA0"/>
<evidence type="ECO:0000313" key="2">
    <source>
        <dbReference type="EMBL" id="SJZ47637.1"/>
    </source>
</evidence>
<sequence length="77" mass="8880">MKKKEYQRIGIDENDIKKFVKIFSKKKDIGCIIALSVIAAVVLGILIFLVSNFGFKIGFLIFILLPVILWLWEEFFG</sequence>
<dbReference type="EMBL" id="FUWG01000009">
    <property type="protein sequence ID" value="SJZ47637.1"/>
    <property type="molecule type" value="Genomic_DNA"/>
</dbReference>
<keyword evidence="3" id="KW-1185">Reference proteome</keyword>
<organism evidence="2 3">
    <name type="scientific">Treponema porcinum</name>
    <dbReference type="NCBI Taxonomy" id="261392"/>
    <lineage>
        <taxon>Bacteria</taxon>
        <taxon>Pseudomonadati</taxon>
        <taxon>Spirochaetota</taxon>
        <taxon>Spirochaetia</taxon>
        <taxon>Spirochaetales</taxon>
        <taxon>Treponemataceae</taxon>
        <taxon>Treponema</taxon>
    </lineage>
</organism>
<reference evidence="2 3" key="1">
    <citation type="submission" date="2017-02" db="EMBL/GenBank/DDBJ databases">
        <authorList>
            <person name="Peterson S.W."/>
        </authorList>
    </citation>
    <scope>NUCLEOTIDE SEQUENCE [LARGE SCALE GENOMIC DNA]</scope>
    <source>
        <strain evidence="2 3">ATCC BAA-908</strain>
    </source>
</reference>
<gene>
    <name evidence="2" type="ORF">SAMN02745149_01396</name>
</gene>
<feature type="transmembrane region" description="Helical" evidence="1">
    <location>
        <begin position="55"/>
        <end position="72"/>
    </location>
</feature>
<feature type="transmembrane region" description="Helical" evidence="1">
    <location>
        <begin position="29"/>
        <end position="49"/>
    </location>
</feature>
<keyword evidence="1" id="KW-0472">Membrane</keyword>
<keyword evidence="1" id="KW-0812">Transmembrane</keyword>
<protein>
    <submittedName>
        <fullName evidence="2">Uncharacterized protein</fullName>
    </submittedName>
</protein>
<accession>A0A1T4KZA0</accession>
<proteinExistence type="predicted"/>
<evidence type="ECO:0000313" key="3">
    <source>
        <dbReference type="Proteomes" id="UP000190423"/>
    </source>
</evidence>
<dbReference type="Proteomes" id="UP000190423">
    <property type="component" value="Unassembled WGS sequence"/>
</dbReference>
<keyword evidence="1" id="KW-1133">Transmembrane helix</keyword>
<dbReference type="STRING" id="261392.SAMN02745149_01396"/>
<name>A0A1T4KZA0_TREPO</name>